<comment type="caution">
    <text evidence="3">The sequence shown here is derived from an EMBL/GenBank/DDBJ whole genome shotgun (WGS) entry which is preliminary data.</text>
</comment>
<protein>
    <recommendedName>
        <fullName evidence="2">Integrase catalytic domain-containing protein</fullName>
    </recommendedName>
</protein>
<reference evidence="4" key="1">
    <citation type="journal article" date="2016" name="Proc. Natl. Acad. Sci. U.S.A.">
        <title>Chromosome-level assembly of Arabidopsis thaliana Ler reveals the extent of translocation and inversion polymorphisms.</title>
        <authorList>
            <person name="Zapata L."/>
            <person name="Ding J."/>
            <person name="Willing E.M."/>
            <person name="Hartwig B."/>
            <person name="Bezdan D."/>
            <person name="Jiao W.B."/>
            <person name="Patel V."/>
            <person name="Velikkakam James G."/>
            <person name="Koornneef M."/>
            <person name="Ossowski S."/>
            <person name="Schneeberger K."/>
        </authorList>
    </citation>
    <scope>NUCLEOTIDE SEQUENCE [LARGE SCALE GENOMIC DNA]</scope>
    <source>
        <strain evidence="4">cv. Landsberg erecta</strain>
    </source>
</reference>
<name>A0A178U6W5_ARATH</name>
<sequence length="544" mass="61212">MVGSTGTRLHPSPLEHLGSVSGLISVNVSNMASKRGQLINLFYKGIDKPYRNQLDAASYYNFMTRTTSEALLFITNALTCLSTQGFDKERRISAEIATASKETPISTISAPIQALPPPLSETRMESMLAQLLAGQKNLDSKYDSLSIDLNSKIDTLRSQFSNLSPTSASINVVTLRRGKQINPILSRKRSALPSSFSIAENESVSIDTPGCRSTPITLDDSVFPLSSGIDNFAKEEETIPDRVDRHPAPVDRHPALGAVLGKRKDKKLHAIYYASRTLDDAQRNYATTEKELNLTSRLDDVPVNDFLPEENIYMIDKAEEDDCKCDELQNRASVSIDTLTMSIDTHISEENWAITVVENDSAFVMKLFKSIIFPRFGVPRIVTSNGGKHFINKILAKLLLQYGVQHRVAIPYHPQTSGQVEVSNRQIKEILEKTVSKAKKEWSYKLDDTLWAYRKAFKTPLGTTPFHLLYGKTCHLQVELEHKAAWTVKMMNFDIKSAGERRLIQLNELDEIRIHAYDNSKLYKEHTKAYPDKKILTRTFEPND</sequence>
<dbReference type="GO" id="GO:0015074">
    <property type="term" value="P:DNA integration"/>
    <property type="evidence" value="ECO:0007669"/>
    <property type="project" value="InterPro"/>
</dbReference>
<dbReference type="EMBL" id="LUHQ01000011">
    <property type="protein sequence ID" value="OAO89365.1"/>
    <property type="molecule type" value="Genomic_DNA"/>
</dbReference>
<dbReference type="InterPro" id="IPR036397">
    <property type="entry name" value="RNaseH_sf"/>
</dbReference>
<feature type="domain" description="Integrase catalytic" evidence="2">
    <location>
        <begin position="304"/>
        <end position="473"/>
    </location>
</feature>
<evidence type="ECO:0000313" key="4">
    <source>
        <dbReference type="Proteomes" id="UP000078284"/>
    </source>
</evidence>
<evidence type="ECO:0000313" key="3">
    <source>
        <dbReference type="EMBL" id="OAO89365.1"/>
    </source>
</evidence>
<gene>
    <name evidence="3" type="ORF">AXX17_ATUG01310</name>
</gene>
<dbReference type="Gene3D" id="3.30.420.10">
    <property type="entry name" value="Ribonuclease H-like superfamily/Ribonuclease H"/>
    <property type="match status" value="1"/>
</dbReference>
<proteinExistence type="predicted"/>
<evidence type="ECO:0000259" key="2">
    <source>
        <dbReference type="PROSITE" id="PS50994"/>
    </source>
</evidence>
<dbReference type="PROSITE" id="PS50994">
    <property type="entry name" value="INTEGRASE"/>
    <property type="match status" value="1"/>
</dbReference>
<keyword evidence="1" id="KW-0511">Multifunctional enzyme</keyword>
<dbReference type="InterPro" id="IPR001584">
    <property type="entry name" value="Integrase_cat-core"/>
</dbReference>
<dbReference type="PANTHER" id="PTHR37984">
    <property type="entry name" value="PROTEIN CBG26694"/>
    <property type="match status" value="1"/>
</dbReference>
<dbReference type="InterPro" id="IPR012337">
    <property type="entry name" value="RNaseH-like_sf"/>
</dbReference>
<dbReference type="GO" id="GO:0003676">
    <property type="term" value="F:nucleic acid binding"/>
    <property type="evidence" value="ECO:0007669"/>
    <property type="project" value="InterPro"/>
</dbReference>
<organism evidence="3 4">
    <name type="scientific">Arabidopsis thaliana</name>
    <name type="common">Mouse-ear cress</name>
    <dbReference type="NCBI Taxonomy" id="3702"/>
    <lineage>
        <taxon>Eukaryota</taxon>
        <taxon>Viridiplantae</taxon>
        <taxon>Streptophyta</taxon>
        <taxon>Embryophyta</taxon>
        <taxon>Tracheophyta</taxon>
        <taxon>Spermatophyta</taxon>
        <taxon>Magnoliopsida</taxon>
        <taxon>eudicotyledons</taxon>
        <taxon>Gunneridae</taxon>
        <taxon>Pentapetalae</taxon>
        <taxon>rosids</taxon>
        <taxon>malvids</taxon>
        <taxon>Brassicales</taxon>
        <taxon>Brassicaceae</taxon>
        <taxon>Camelineae</taxon>
        <taxon>Arabidopsis</taxon>
    </lineage>
</organism>
<evidence type="ECO:0000256" key="1">
    <source>
        <dbReference type="ARBA" id="ARBA00023268"/>
    </source>
</evidence>
<dbReference type="AlphaFoldDB" id="A0A178U6W5"/>
<dbReference type="GO" id="GO:0003824">
    <property type="term" value="F:catalytic activity"/>
    <property type="evidence" value="ECO:0007669"/>
    <property type="project" value="UniProtKB-KW"/>
</dbReference>
<dbReference type="InterPro" id="IPR041577">
    <property type="entry name" value="RT_RNaseH_2"/>
</dbReference>
<dbReference type="Pfam" id="PF17919">
    <property type="entry name" value="RT_RNaseH_2"/>
    <property type="match status" value="1"/>
</dbReference>
<accession>A0A178U6W5</accession>
<dbReference type="Proteomes" id="UP000078284">
    <property type="component" value="Unassembled WGS sequence"/>
</dbReference>
<dbReference type="SUPFAM" id="SSF53098">
    <property type="entry name" value="Ribonuclease H-like"/>
    <property type="match status" value="1"/>
</dbReference>
<dbReference type="PANTHER" id="PTHR37984:SF5">
    <property type="entry name" value="PROTEIN NYNRIN-LIKE"/>
    <property type="match status" value="1"/>
</dbReference>
<dbReference type="InterPro" id="IPR050951">
    <property type="entry name" value="Retrovirus_Pol_polyprotein"/>
</dbReference>